<accession>A0A846JT48</accession>
<proteinExistence type="predicted"/>
<dbReference type="AlphaFoldDB" id="A0A846JT48"/>
<name>A0A846JT48_CLOBO</name>
<dbReference type="RefSeq" id="WP_053342060.1">
    <property type="nucleotide sequence ID" value="NZ_LFPD01000007.1"/>
</dbReference>
<sequence>MSLYDYLENKYNELNEETDINESGLLDQFMQTWLEENFANDSLYEEFLDGECLGYYYRNFEIDHKNRRIEFSIEKAEL</sequence>
<evidence type="ECO:0000313" key="1">
    <source>
        <dbReference type="EMBL" id="NFN36214.1"/>
    </source>
</evidence>
<organism evidence="1 2">
    <name type="scientific">Clostridium botulinum</name>
    <dbReference type="NCBI Taxonomy" id="1491"/>
    <lineage>
        <taxon>Bacteria</taxon>
        <taxon>Bacillati</taxon>
        <taxon>Bacillota</taxon>
        <taxon>Clostridia</taxon>
        <taxon>Eubacteriales</taxon>
        <taxon>Clostridiaceae</taxon>
        <taxon>Clostridium</taxon>
    </lineage>
</organism>
<protein>
    <submittedName>
        <fullName evidence="1">Uncharacterized protein</fullName>
    </submittedName>
</protein>
<comment type="caution">
    <text evidence="1">The sequence shown here is derived from an EMBL/GenBank/DDBJ whole genome shotgun (WGS) entry which is preliminary data.</text>
</comment>
<gene>
    <name evidence="1" type="ORF">FDB51_14045</name>
</gene>
<dbReference type="EMBL" id="SWVK01000020">
    <property type="protein sequence ID" value="NFN36214.1"/>
    <property type="molecule type" value="Genomic_DNA"/>
</dbReference>
<reference evidence="1 2" key="1">
    <citation type="submission" date="2019-04" db="EMBL/GenBank/DDBJ databases">
        <title>Genome sequencing of Clostridium botulinum Groups I-IV and Clostridium butyricum.</title>
        <authorList>
            <person name="Brunt J."/>
            <person name="Van Vliet A.H.M."/>
            <person name="Stringer S.C."/>
            <person name="Carter A.T."/>
            <person name="Peck M.W."/>
        </authorList>
    </citation>
    <scope>NUCLEOTIDE SEQUENCE [LARGE SCALE GENOMIC DNA]</scope>
    <source>
        <strain evidence="1 2">CB-K-33E</strain>
    </source>
</reference>
<dbReference type="Proteomes" id="UP000473681">
    <property type="component" value="Unassembled WGS sequence"/>
</dbReference>
<evidence type="ECO:0000313" key="2">
    <source>
        <dbReference type="Proteomes" id="UP000473681"/>
    </source>
</evidence>